<dbReference type="PANTHER" id="PTHR18966">
    <property type="entry name" value="IONOTROPIC GLUTAMATE RECEPTOR"/>
    <property type="match status" value="1"/>
</dbReference>
<dbReference type="EMBL" id="QZWG01000018">
    <property type="protein sequence ID" value="RZB51798.1"/>
    <property type="molecule type" value="Genomic_DNA"/>
</dbReference>
<gene>
    <name evidence="1" type="ORF">D0Y65_048288</name>
</gene>
<reference evidence="1 2" key="1">
    <citation type="submission" date="2018-09" db="EMBL/GenBank/DDBJ databases">
        <title>A high-quality reference genome of wild soybean provides a powerful tool to mine soybean genomes.</title>
        <authorList>
            <person name="Xie M."/>
            <person name="Chung C.Y.L."/>
            <person name="Li M.-W."/>
            <person name="Wong F.-L."/>
            <person name="Chan T.-F."/>
            <person name="Lam H.-M."/>
        </authorList>
    </citation>
    <scope>NUCLEOTIDE SEQUENCE [LARGE SCALE GENOMIC DNA]</scope>
    <source>
        <strain evidence="2">cv. W05</strain>
        <tissue evidence="1">Hypocotyl of etiolated seedlings</tissue>
    </source>
</reference>
<comment type="caution">
    <text evidence="1">The sequence shown here is derived from an EMBL/GenBank/DDBJ whole genome shotgun (WGS) entry which is preliminary data.</text>
</comment>
<dbReference type="AlphaFoldDB" id="A0A445FSA5"/>
<dbReference type="Proteomes" id="UP000289340">
    <property type="component" value="Chromosome 18"/>
</dbReference>
<proteinExistence type="predicted"/>
<sequence length="277" mass="31071">MVILMVTTPKVTSQKLVELDELGVFSMIHLVEIVEKVGLSILLRPLFTESRVCFELELHFEYPAPLYLFFEPEPYHESNDVEYENFYISGDIGTDMFQKGSPVARDVSKAILHLSEKAELKRLEEKWLITSPASCSNVTSDDTDSLKLRSLWILYVISGATSTICVLLSAIQSLVKSCHQCQAVAPEGNDTPSDHKVWEKVITHAKHIFNKKINNSSEAQEQVVTDCSSRWDRVNMTVSPEHQQEMASPLPGILMLPSPPPEVQTTTHDLGITNTSK</sequence>
<protein>
    <submittedName>
        <fullName evidence="1">Uncharacterized protein</fullName>
    </submittedName>
</protein>
<dbReference type="InterPro" id="IPR015683">
    <property type="entry name" value="Ionotropic_Glu_rcpt"/>
</dbReference>
<name>A0A445FSA5_GLYSO</name>
<evidence type="ECO:0000313" key="2">
    <source>
        <dbReference type="Proteomes" id="UP000289340"/>
    </source>
</evidence>
<evidence type="ECO:0000313" key="1">
    <source>
        <dbReference type="EMBL" id="RZB51798.1"/>
    </source>
</evidence>
<organism evidence="1 2">
    <name type="scientific">Glycine soja</name>
    <name type="common">Wild soybean</name>
    <dbReference type="NCBI Taxonomy" id="3848"/>
    <lineage>
        <taxon>Eukaryota</taxon>
        <taxon>Viridiplantae</taxon>
        <taxon>Streptophyta</taxon>
        <taxon>Embryophyta</taxon>
        <taxon>Tracheophyta</taxon>
        <taxon>Spermatophyta</taxon>
        <taxon>Magnoliopsida</taxon>
        <taxon>eudicotyledons</taxon>
        <taxon>Gunneridae</taxon>
        <taxon>Pentapetalae</taxon>
        <taxon>rosids</taxon>
        <taxon>fabids</taxon>
        <taxon>Fabales</taxon>
        <taxon>Fabaceae</taxon>
        <taxon>Papilionoideae</taxon>
        <taxon>50 kb inversion clade</taxon>
        <taxon>NPAAA clade</taxon>
        <taxon>indigoferoid/millettioid clade</taxon>
        <taxon>Phaseoleae</taxon>
        <taxon>Glycine</taxon>
        <taxon>Glycine subgen. Soja</taxon>
    </lineage>
</organism>
<keyword evidence="2" id="KW-1185">Reference proteome</keyword>
<accession>A0A445FSA5</accession>